<dbReference type="EMBL" id="JAGEPF010000043">
    <property type="protein sequence ID" value="MBO2465224.1"/>
    <property type="molecule type" value="Genomic_DNA"/>
</dbReference>
<organism evidence="1 2">
    <name type="scientific">Actinomadura violacea</name>
    <dbReference type="NCBI Taxonomy" id="2819934"/>
    <lineage>
        <taxon>Bacteria</taxon>
        <taxon>Bacillati</taxon>
        <taxon>Actinomycetota</taxon>
        <taxon>Actinomycetes</taxon>
        <taxon>Streptosporangiales</taxon>
        <taxon>Thermomonosporaceae</taxon>
        <taxon>Actinomadura</taxon>
    </lineage>
</organism>
<reference evidence="1 2" key="1">
    <citation type="submission" date="2021-03" db="EMBL/GenBank/DDBJ databases">
        <title>Actinomadura violae sp. nov., isolated from lichen in Thailand.</title>
        <authorList>
            <person name="Kanchanasin P."/>
            <person name="Saeng-In P."/>
            <person name="Phongsopitanun W."/>
            <person name="Yuki M."/>
            <person name="Kudo T."/>
            <person name="Ohkuma M."/>
            <person name="Tanasupawat S."/>
        </authorList>
    </citation>
    <scope>NUCLEOTIDE SEQUENCE [LARGE SCALE GENOMIC DNA]</scope>
    <source>
        <strain evidence="1 2">LCR2-06</strain>
    </source>
</reference>
<protein>
    <submittedName>
        <fullName evidence="1">Uncharacterized protein</fullName>
    </submittedName>
</protein>
<dbReference type="RefSeq" id="WP_208252073.1">
    <property type="nucleotide sequence ID" value="NZ_JAGEPF010000043.1"/>
</dbReference>
<sequence length="316" mass="34946">MTTIELSALDGRDPLGFLAVLGMHRLLTDETDAPIKLSFSDSTGNALLHSDLESIDAITEVLAGIVARAKDTTAIVDVDDRFPLAKPSKSGAAARETLGQKDPMRVPREQYPALAARIADLGSEAEHWFHCLVTDLAIDEQQRAALTPFCAPVGQQSLRSFFMNPLQEVRKDPSYLKEALTAWRRVDKFTGEYLDHRVVRSAADHPHGKSTEAGVPGATWLATQALRLFKLSGNGDTVTSTLWHRRPRHNLMIWPLWTEPLDLHAVQGLLEHPDINSTPNRKLLRTMTIFALAAAERTQLRGPKSARVLTPATTNW</sequence>
<accession>A0ABS3S8A2</accession>
<proteinExistence type="predicted"/>
<dbReference type="Proteomes" id="UP000680206">
    <property type="component" value="Unassembled WGS sequence"/>
</dbReference>
<comment type="caution">
    <text evidence="1">The sequence shown here is derived from an EMBL/GenBank/DDBJ whole genome shotgun (WGS) entry which is preliminary data.</text>
</comment>
<name>A0ABS3S8A2_9ACTN</name>
<evidence type="ECO:0000313" key="2">
    <source>
        <dbReference type="Proteomes" id="UP000680206"/>
    </source>
</evidence>
<evidence type="ECO:0000313" key="1">
    <source>
        <dbReference type="EMBL" id="MBO2465224.1"/>
    </source>
</evidence>
<gene>
    <name evidence="1" type="ORF">J4709_47450</name>
</gene>
<keyword evidence="2" id="KW-1185">Reference proteome</keyword>